<dbReference type="Gene3D" id="2.40.420.20">
    <property type="match status" value="1"/>
</dbReference>
<evidence type="ECO:0000313" key="9">
    <source>
        <dbReference type="EMBL" id="QGZ65334.1"/>
    </source>
</evidence>
<dbReference type="Pfam" id="PF25967">
    <property type="entry name" value="RND-MFP_C"/>
    <property type="match status" value="1"/>
</dbReference>
<feature type="region of interest" description="Disordered" evidence="6">
    <location>
        <begin position="263"/>
        <end position="286"/>
    </location>
</feature>
<feature type="coiled-coil region" evidence="5">
    <location>
        <begin position="108"/>
        <end position="166"/>
    </location>
</feature>
<evidence type="ECO:0000259" key="7">
    <source>
        <dbReference type="Pfam" id="PF25917"/>
    </source>
</evidence>
<gene>
    <name evidence="9" type="ORF">FAZ98_26570</name>
</gene>
<evidence type="ECO:0000256" key="3">
    <source>
        <dbReference type="ARBA" id="ARBA00022448"/>
    </source>
</evidence>
<dbReference type="GO" id="GO:1990281">
    <property type="term" value="C:efflux pump complex"/>
    <property type="evidence" value="ECO:0007669"/>
    <property type="project" value="TreeGrafter"/>
</dbReference>
<feature type="compositionally biased region" description="Polar residues" evidence="6">
    <location>
        <begin position="271"/>
        <end position="286"/>
    </location>
</feature>
<evidence type="ECO:0000256" key="2">
    <source>
        <dbReference type="ARBA" id="ARBA00009477"/>
    </source>
</evidence>
<dbReference type="KEGG" id="pacs:FAZ98_26570"/>
<dbReference type="EMBL" id="CP046915">
    <property type="protein sequence ID" value="QGZ65334.1"/>
    <property type="molecule type" value="Genomic_DNA"/>
</dbReference>
<dbReference type="Proteomes" id="UP000433577">
    <property type="component" value="Chromosome 3"/>
</dbReference>
<keyword evidence="4 5" id="KW-0175">Coiled coil</keyword>
<organism evidence="9 10">
    <name type="scientific">Paraburkholderia acidisoli</name>
    <dbReference type="NCBI Taxonomy" id="2571748"/>
    <lineage>
        <taxon>Bacteria</taxon>
        <taxon>Pseudomonadati</taxon>
        <taxon>Pseudomonadota</taxon>
        <taxon>Betaproteobacteria</taxon>
        <taxon>Burkholderiales</taxon>
        <taxon>Burkholderiaceae</taxon>
        <taxon>Paraburkholderia</taxon>
    </lineage>
</organism>
<dbReference type="Gene3D" id="2.40.50.100">
    <property type="match status" value="1"/>
</dbReference>
<keyword evidence="10" id="KW-1185">Reference proteome</keyword>
<evidence type="ECO:0000256" key="1">
    <source>
        <dbReference type="ARBA" id="ARBA00004196"/>
    </source>
</evidence>
<evidence type="ECO:0000259" key="8">
    <source>
        <dbReference type="Pfam" id="PF25967"/>
    </source>
</evidence>
<dbReference type="PANTHER" id="PTHR30469:SF33">
    <property type="entry name" value="SLR1207 PROTEIN"/>
    <property type="match status" value="1"/>
</dbReference>
<feature type="domain" description="Multidrug resistance protein MdtA-like C-terminal permuted SH3" evidence="8">
    <location>
        <begin position="326"/>
        <end position="384"/>
    </location>
</feature>
<dbReference type="Gene3D" id="6.10.140.1990">
    <property type="match status" value="1"/>
</dbReference>
<evidence type="ECO:0000256" key="5">
    <source>
        <dbReference type="SAM" id="Coils"/>
    </source>
</evidence>
<evidence type="ECO:0000313" key="10">
    <source>
        <dbReference type="Proteomes" id="UP000433577"/>
    </source>
</evidence>
<name>A0A7Z2JJH3_9BURK</name>
<dbReference type="InterPro" id="IPR030190">
    <property type="entry name" value="MacA_alpha-hairpin_sf"/>
</dbReference>
<reference evidence="9 10" key="1">
    <citation type="submission" date="2019-12" db="EMBL/GenBank/DDBJ databases">
        <title>Paraburkholderia acidiphila 7Q-K02 sp. nov and Paraburkholderia acidisoli DHF22 sp. nov., two strains isolated from forest soil.</title>
        <authorList>
            <person name="Gao Z."/>
            <person name="Qiu L."/>
        </authorList>
    </citation>
    <scope>NUCLEOTIDE SEQUENCE [LARGE SCALE GENOMIC DNA]</scope>
    <source>
        <strain evidence="9 10">DHF22</strain>
    </source>
</reference>
<dbReference type="GO" id="GO:0019898">
    <property type="term" value="C:extrinsic component of membrane"/>
    <property type="evidence" value="ECO:0007669"/>
    <property type="project" value="InterPro"/>
</dbReference>
<feature type="domain" description="Multidrug resistance protein MdtA-like barrel-sandwich hybrid" evidence="7">
    <location>
        <begin position="62"/>
        <end position="215"/>
    </location>
</feature>
<dbReference type="InterPro" id="IPR058625">
    <property type="entry name" value="MdtA-like_BSH"/>
</dbReference>
<dbReference type="GO" id="GO:1990961">
    <property type="term" value="P:xenobiotic detoxification by transmembrane export across the plasma membrane"/>
    <property type="evidence" value="ECO:0007669"/>
    <property type="project" value="InterPro"/>
</dbReference>
<keyword evidence="3" id="KW-0813">Transport</keyword>
<sequence length="397" mass="42978">MISLFKRRSKTALFLIVLLLVAWSAWAVFVRTVERVTTVTIARGDIESSVTALGTVQPHSYVDVGSQASGEIRHLHVQPGDLVQRGSLLVEIDPSVQQAKVDVDQSTLASLRAQRVGAEAQRVLAQQQYDRQRRMAAEGSTREEDLQTAQAALVAARATLDNLSAQIAGSQSNLKGDEAQLGYTRIYAPMSGTVVTLDAREGQTLNATYQTPNILRIADLSTMTVWTQVSEADILRVKPGMPVYFTTLGSTDRRWNATVRQILPAPPNPATSPESSGQPTGTQANAPTSGKVVLYTVLFDVANTDAQLKPQMSAQVFFVAARARHVIVAPLTALTAVNATAGRYTARVEVDGRMRTRDVRIGVHDRLSGEVLSGLNVGDRLVTGVTHSHLADGRFTW</sequence>
<evidence type="ECO:0000256" key="6">
    <source>
        <dbReference type="SAM" id="MobiDB-lite"/>
    </source>
</evidence>
<dbReference type="InterPro" id="IPR058627">
    <property type="entry name" value="MdtA-like_C"/>
</dbReference>
<dbReference type="AlphaFoldDB" id="A0A7Z2JJH3"/>
<dbReference type="Gene3D" id="2.40.30.170">
    <property type="match status" value="1"/>
</dbReference>
<evidence type="ECO:0000256" key="4">
    <source>
        <dbReference type="ARBA" id="ARBA00023054"/>
    </source>
</evidence>
<comment type="subcellular location">
    <subcellularLocation>
        <location evidence="1">Cell envelope</location>
    </subcellularLocation>
</comment>
<comment type="similarity">
    <text evidence="2">Belongs to the membrane fusion protein (MFP) (TC 8.A.1) family.</text>
</comment>
<proteinExistence type="inferred from homology"/>
<dbReference type="GO" id="GO:0030313">
    <property type="term" value="C:cell envelope"/>
    <property type="evidence" value="ECO:0007669"/>
    <property type="project" value="UniProtKB-SubCell"/>
</dbReference>
<dbReference type="RefSeq" id="WP_158955663.1">
    <property type="nucleotide sequence ID" value="NZ_CP046915.1"/>
</dbReference>
<protein>
    <submittedName>
        <fullName evidence="9">Efflux RND transporter periplasmic adaptor subunit</fullName>
    </submittedName>
</protein>
<dbReference type="InterPro" id="IPR006143">
    <property type="entry name" value="RND_pump_MFP"/>
</dbReference>
<dbReference type="OrthoDB" id="9784484at2"/>
<dbReference type="GO" id="GO:1990195">
    <property type="term" value="C:macrolide transmembrane transporter complex"/>
    <property type="evidence" value="ECO:0007669"/>
    <property type="project" value="InterPro"/>
</dbReference>
<accession>A0A7Z2JJH3</accession>
<dbReference type="SUPFAM" id="SSF111369">
    <property type="entry name" value="HlyD-like secretion proteins"/>
    <property type="match status" value="1"/>
</dbReference>
<dbReference type="GO" id="GO:0015562">
    <property type="term" value="F:efflux transmembrane transporter activity"/>
    <property type="evidence" value="ECO:0007669"/>
    <property type="project" value="TreeGrafter"/>
</dbReference>
<dbReference type="PANTHER" id="PTHR30469">
    <property type="entry name" value="MULTIDRUG RESISTANCE PROTEIN MDTA"/>
    <property type="match status" value="1"/>
</dbReference>
<dbReference type="Pfam" id="PF25917">
    <property type="entry name" value="BSH_RND"/>
    <property type="match status" value="1"/>
</dbReference>
<dbReference type="NCBIfam" id="TIGR01730">
    <property type="entry name" value="RND_mfp"/>
    <property type="match status" value="1"/>
</dbReference>